<evidence type="ECO:0000313" key="4">
    <source>
        <dbReference type="EMBL" id="TWW53219.1"/>
    </source>
</evidence>
<keyword evidence="5" id="KW-1185">Reference proteome</keyword>
<keyword evidence="2" id="KW-0677">Repeat</keyword>
<dbReference type="InterPro" id="IPR032675">
    <property type="entry name" value="LRR_dom_sf"/>
</dbReference>
<evidence type="ECO:0000256" key="1">
    <source>
        <dbReference type="ARBA" id="ARBA00022614"/>
    </source>
</evidence>
<dbReference type="PANTHER" id="PTHR24106">
    <property type="entry name" value="NACHT, LRR AND CARD DOMAINS-CONTAINING"/>
    <property type="match status" value="1"/>
</dbReference>
<evidence type="ECO:0000259" key="3">
    <source>
        <dbReference type="Pfam" id="PF17776"/>
    </source>
</evidence>
<keyword evidence="1" id="KW-0433">Leucine-rich repeat</keyword>
<dbReference type="InterPro" id="IPR051261">
    <property type="entry name" value="NLR"/>
</dbReference>
<evidence type="ECO:0000256" key="2">
    <source>
        <dbReference type="ARBA" id="ARBA00022737"/>
    </source>
</evidence>
<dbReference type="Proteomes" id="UP000324091">
    <property type="component" value="Unassembled WGS sequence"/>
</dbReference>
<dbReference type="AlphaFoldDB" id="A0A5C6MET1"/>
<gene>
    <name evidence="4" type="ORF">D4764_0108810</name>
</gene>
<dbReference type="InterPro" id="IPR041267">
    <property type="entry name" value="NLRP_HD2"/>
</dbReference>
<accession>A0A5C6MET1</accession>
<sequence>MTIGEGRNEDRPVNRELRLLAQLHYGPVQSPHLRGLIYGEGSSEPNQEIIGYIKRKIGENLSSERIINLFHCLNELNDSSLVQEVQQNLRSRRLTTESLSPAQWSALGFILLSSGQDLEMFDLKKYSASERVLLRLLPVVTACTKAVSLFTTTDRCRVRITADAAPIRLLISCSILPSLVNKTLRYLNSSTWGRISSLTRRRHSTFFRFRTMASDLEVLILIPTTSLSAAN</sequence>
<comment type="caution">
    <text evidence="4">The sequence shown here is derived from an EMBL/GenBank/DDBJ whole genome shotgun (WGS) entry which is preliminary data.</text>
</comment>
<feature type="domain" description="NACHT LRR and PYD" evidence="3">
    <location>
        <begin position="32"/>
        <end position="84"/>
    </location>
</feature>
<dbReference type="Gene3D" id="3.80.10.10">
    <property type="entry name" value="Ribonuclease Inhibitor"/>
    <property type="match status" value="1"/>
</dbReference>
<organism evidence="4 5">
    <name type="scientific">Takifugu flavidus</name>
    <name type="common">sansaifugu</name>
    <dbReference type="NCBI Taxonomy" id="433684"/>
    <lineage>
        <taxon>Eukaryota</taxon>
        <taxon>Metazoa</taxon>
        <taxon>Chordata</taxon>
        <taxon>Craniata</taxon>
        <taxon>Vertebrata</taxon>
        <taxon>Euteleostomi</taxon>
        <taxon>Actinopterygii</taxon>
        <taxon>Neopterygii</taxon>
        <taxon>Teleostei</taxon>
        <taxon>Neoteleostei</taxon>
        <taxon>Acanthomorphata</taxon>
        <taxon>Eupercaria</taxon>
        <taxon>Tetraodontiformes</taxon>
        <taxon>Tetradontoidea</taxon>
        <taxon>Tetraodontidae</taxon>
        <taxon>Takifugu</taxon>
    </lineage>
</organism>
<reference evidence="4 5" key="1">
    <citation type="submission" date="2019-04" db="EMBL/GenBank/DDBJ databases">
        <title>Chromosome genome assembly for Takifugu flavidus.</title>
        <authorList>
            <person name="Xiao S."/>
        </authorList>
    </citation>
    <scope>NUCLEOTIDE SEQUENCE [LARGE SCALE GENOMIC DNA]</scope>
    <source>
        <strain evidence="4">HTHZ2018</strain>
        <tissue evidence="4">Muscle</tissue>
    </source>
</reference>
<dbReference type="Pfam" id="PF17776">
    <property type="entry name" value="NLRC4_HD2"/>
    <property type="match status" value="1"/>
</dbReference>
<proteinExistence type="predicted"/>
<protein>
    <recommendedName>
        <fullName evidence="3">NACHT LRR and PYD domain-containing protein</fullName>
    </recommendedName>
</protein>
<dbReference type="EMBL" id="RHFK02000769">
    <property type="protein sequence ID" value="TWW53219.1"/>
    <property type="molecule type" value="Genomic_DNA"/>
</dbReference>
<evidence type="ECO:0000313" key="5">
    <source>
        <dbReference type="Proteomes" id="UP000324091"/>
    </source>
</evidence>
<name>A0A5C6MET1_9TELE</name>